<comment type="caution">
    <text evidence="1">The sequence shown here is derived from an EMBL/GenBank/DDBJ whole genome shotgun (WGS) entry which is preliminary data.</text>
</comment>
<dbReference type="Proteomes" id="UP000266673">
    <property type="component" value="Unassembled WGS sequence"/>
</dbReference>
<dbReference type="AlphaFoldDB" id="A0A397U5W2"/>
<sequence>MVNSCNGKTKYAIPKIVQEKKRELLARKLTMALSESGTTDYGTQELQSLISSCLENYIYEKKEKLDISKESGSIKKPILEIRTLSSIKEVELQSEVTQETAKEIHKAKSLNLTADSKTVQTSKEEDPFLMLEKEISPLEDSNIRERSIKKKENHFDFTI</sequence>
<name>A0A397U5W2_9GLOM</name>
<reference evidence="1 2" key="1">
    <citation type="submission" date="2018-06" db="EMBL/GenBank/DDBJ databases">
        <title>Comparative genomics reveals the genomic features of Rhizophagus irregularis, R. cerebriforme, R. diaphanum and Gigaspora rosea, and their symbiotic lifestyle signature.</title>
        <authorList>
            <person name="Morin E."/>
            <person name="San Clemente H."/>
            <person name="Chen E.C.H."/>
            <person name="De La Providencia I."/>
            <person name="Hainaut M."/>
            <person name="Kuo A."/>
            <person name="Kohler A."/>
            <person name="Murat C."/>
            <person name="Tang N."/>
            <person name="Roy S."/>
            <person name="Loubradou J."/>
            <person name="Henrissat B."/>
            <person name="Grigoriev I.V."/>
            <person name="Corradi N."/>
            <person name="Roux C."/>
            <person name="Martin F.M."/>
        </authorList>
    </citation>
    <scope>NUCLEOTIDE SEQUENCE [LARGE SCALE GENOMIC DNA]</scope>
    <source>
        <strain evidence="1 2">DAOM 194757</strain>
    </source>
</reference>
<protein>
    <submittedName>
        <fullName evidence="1">Uncharacterized protein</fullName>
    </submittedName>
</protein>
<gene>
    <name evidence="1" type="ORF">C2G38_2222370</name>
</gene>
<evidence type="ECO:0000313" key="1">
    <source>
        <dbReference type="EMBL" id="RIB04448.1"/>
    </source>
</evidence>
<keyword evidence="2" id="KW-1185">Reference proteome</keyword>
<organism evidence="1 2">
    <name type="scientific">Gigaspora rosea</name>
    <dbReference type="NCBI Taxonomy" id="44941"/>
    <lineage>
        <taxon>Eukaryota</taxon>
        <taxon>Fungi</taxon>
        <taxon>Fungi incertae sedis</taxon>
        <taxon>Mucoromycota</taxon>
        <taxon>Glomeromycotina</taxon>
        <taxon>Glomeromycetes</taxon>
        <taxon>Diversisporales</taxon>
        <taxon>Gigasporaceae</taxon>
        <taxon>Gigaspora</taxon>
    </lineage>
</organism>
<evidence type="ECO:0000313" key="2">
    <source>
        <dbReference type="Proteomes" id="UP000266673"/>
    </source>
</evidence>
<dbReference type="EMBL" id="QKWP01002179">
    <property type="protein sequence ID" value="RIB04448.1"/>
    <property type="molecule type" value="Genomic_DNA"/>
</dbReference>
<proteinExistence type="predicted"/>
<accession>A0A397U5W2</accession>